<comment type="caution">
    <text evidence="1">The sequence shown here is derived from an EMBL/GenBank/DDBJ whole genome shotgun (WGS) entry which is preliminary data.</text>
</comment>
<dbReference type="EMBL" id="AUXW01000101">
    <property type="protein sequence ID" value="KKE84812.1"/>
    <property type="molecule type" value="Genomic_DNA"/>
</dbReference>
<dbReference type="PATRIC" id="fig|1129367.4.peg.1197"/>
<evidence type="ECO:0000313" key="2">
    <source>
        <dbReference type="Proteomes" id="UP000033434"/>
    </source>
</evidence>
<accession>A0A0F6AF33</accession>
<proteinExistence type="predicted"/>
<evidence type="ECO:0000313" key="1">
    <source>
        <dbReference type="EMBL" id="KKE84812.1"/>
    </source>
</evidence>
<name>A0A0F6AF33_9GAMM</name>
<organism evidence="1 2">
    <name type="scientific">Pseudoalteromonas luteoviolacea S4054</name>
    <dbReference type="NCBI Taxonomy" id="1129367"/>
    <lineage>
        <taxon>Bacteria</taxon>
        <taxon>Pseudomonadati</taxon>
        <taxon>Pseudomonadota</taxon>
        <taxon>Gammaproteobacteria</taxon>
        <taxon>Alteromonadales</taxon>
        <taxon>Pseudoalteromonadaceae</taxon>
        <taxon>Pseudoalteromonas</taxon>
    </lineage>
</organism>
<sequence length="104" mass="12386">MSKTTDRFISQYVQLQNTIFGIIMDQVDTSRIIEMAWEDRTPFEAIQRLYGLNEKAVINLMRAELKTSSFKLWRERVSGRKTKHLKLRSPEVNRGYCPTQYKQR</sequence>
<evidence type="ECO:0008006" key="3">
    <source>
        <dbReference type="Google" id="ProtNLM"/>
    </source>
</evidence>
<dbReference type="Proteomes" id="UP000033434">
    <property type="component" value="Unassembled WGS sequence"/>
</dbReference>
<protein>
    <recommendedName>
        <fullName evidence="3">Fumarylacetoacetate hydrolase</fullName>
    </recommendedName>
</protein>
<reference evidence="1 2" key="1">
    <citation type="journal article" date="2015" name="BMC Genomics">
        <title>Genome mining reveals unlocked bioactive potential of marine Gram-negative bacteria.</title>
        <authorList>
            <person name="Machado H."/>
            <person name="Sonnenschein E.C."/>
            <person name="Melchiorsen J."/>
            <person name="Gram L."/>
        </authorList>
    </citation>
    <scope>NUCLEOTIDE SEQUENCE [LARGE SCALE GENOMIC DNA]</scope>
    <source>
        <strain evidence="1 2">S4054</strain>
    </source>
</reference>
<dbReference type="Pfam" id="PF10985">
    <property type="entry name" value="DUF2805"/>
    <property type="match status" value="1"/>
</dbReference>
<dbReference type="AlphaFoldDB" id="A0A0F6AF33"/>
<dbReference type="NCBIfam" id="TIGR03643">
    <property type="entry name" value="TIGR03643 family protein"/>
    <property type="match status" value="1"/>
</dbReference>
<gene>
    <name evidence="1" type="ORF">N479_07705</name>
</gene>
<dbReference type="InterPro" id="IPR019882">
    <property type="entry name" value="CHP03643"/>
</dbReference>